<dbReference type="Gene3D" id="3.40.50.2300">
    <property type="match status" value="1"/>
</dbReference>
<dbReference type="SUPFAM" id="SSF52172">
    <property type="entry name" value="CheY-like"/>
    <property type="match status" value="1"/>
</dbReference>
<evidence type="ECO:0000259" key="3">
    <source>
        <dbReference type="PROSITE" id="PS50110"/>
    </source>
</evidence>
<sequence length="128" mass="14163">MMPDPEPSAMPHILVADDEAIAAMALERFLTRKGYRITTAVNGIEALEFHKQDPADVVVTDIRMPRGGGRELISSLRSLDEALPIVVMTGYMSLNDEQGVSTDDRLVVLQKPIEIERLLQVIKDFTGT</sequence>
<organism evidence="4 5">
    <name type="scientific">Skermanella aerolata</name>
    <dbReference type="NCBI Taxonomy" id="393310"/>
    <lineage>
        <taxon>Bacteria</taxon>
        <taxon>Pseudomonadati</taxon>
        <taxon>Pseudomonadota</taxon>
        <taxon>Alphaproteobacteria</taxon>
        <taxon>Rhodospirillales</taxon>
        <taxon>Azospirillaceae</taxon>
        <taxon>Skermanella</taxon>
    </lineage>
</organism>
<dbReference type="PROSITE" id="PS50110">
    <property type="entry name" value="RESPONSE_REGULATORY"/>
    <property type="match status" value="1"/>
</dbReference>
<evidence type="ECO:0000256" key="1">
    <source>
        <dbReference type="ARBA" id="ARBA00022553"/>
    </source>
</evidence>
<dbReference type="InterPro" id="IPR050595">
    <property type="entry name" value="Bact_response_regulator"/>
</dbReference>
<keyword evidence="1 2" id="KW-0597">Phosphoprotein</keyword>
<dbReference type="RefSeq" id="WP_244619611.1">
    <property type="nucleotide sequence ID" value="NZ_BJYZ01000021.1"/>
</dbReference>
<dbReference type="CDD" id="cd17546">
    <property type="entry name" value="REC_hyHK_CKI1_RcsC-like"/>
    <property type="match status" value="1"/>
</dbReference>
<dbReference type="AlphaFoldDB" id="A0A512DVB3"/>
<dbReference type="EMBL" id="BJYZ01000021">
    <property type="protein sequence ID" value="GEO40405.1"/>
    <property type="molecule type" value="Genomic_DNA"/>
</dbReference>
<feature type="domain" description="Response regulatory" evidence="3">
    <location>
        <begin position="12"/>
        <end position="126"/>
    </location>
</feature>
<comment type="caution">
    <text evidence="4">The sequence shown here is derived from an EMBL/GenBank/DDBJ whole genome shotgun (WGS) entry which is preliminary data.</text>
</comment>
<dbReference type="Proteomes" id="UP000321523">
    <property type="component" value="Unassembled WGS sequence"/>
</dbReference>
<dbReference type="PANTHER" id="PTHR44591:SF3">
    <property type="entry name" value="RESPONSE REGULATORY DOMAIN-CONTAINING PROTEIN"/>
    <property type="match status" value="1"/>
</dbReference>
<keyword evidence="5" id="KW-1185">Reference proteome</keyword>
<gene>
    <name evidence="4" type="ORF">SAE02_45530</name>
</gene>
<evidence type="ECO:0000313" key="5">
    <source>
        <dbReference type="Proteomes" id="UP000321523"/>
    </source>
</evidence>
<reference evidence="4 5" key="1">
    <citation type="submission" date="2019-07" db="EMBL/GenBank/DDBJ databases">
        <title>Whole genome shotgun sequence of Skermanella aerolata NBRC 106429.</title>
        <authorList>
            <person name="Hosoyama A."/>
            <person name="Uohara A."/>
            <person name="Ohji S."/>
            <person name="Ichikawa N."/>
        </authorList>
    </citation>
    <scope>NUCLEOTIDE SEQUENCE [LARGE SCALE GENOMIC DNA]</scope>
    <source>
        <strain evidence="4 5">NBRC 106429</strain>
    </source>
</reference>
<dbReference type="GO" id="GO:0000160">
    <property type="term" value="P:phosphorelay signal transduction system"/>
    <property type="evidence" value="ECO:0007669"/>
    <property type="project" value="InterPro"/>
</dbReference>
<evidence type="ECO:0000256" key="2">
    <source>
        <dbReference type="PROSITE-ProRule" id="PRU00169"/>
    </source>
</evidence>
<dbReference type="SMART" id="SM00448">
    <property type="entry name" value="REC"/>
    <property type="match status" value="1"/>
</dbReference>
<protein>
    <recommendedName>
        <fullName evidence="3">Response regulatory domain-containing protein</fullName>
    </recommendedName>
</protein>
<evidence type="ECO:0000313" key="4">
    <source>
        <dbReference type="EMBL" id="GEO40405.1"/>
    </source>
</evidence>
<name>A0A512DVB3_9PROT</name>
<dbReference type="InterPro" id="IPR011006">
    <property type="entry name" value="CheY-like_superfamily"/>
</dbReference>
<proteinExistence type="predicted"/>
<dbReference type="InterPro" id="IPR001789">
    <property type="entry name" value="Sig_transdc_resp-reg_receiver"/>
</dbReference>
<accession>A0A512DVB3</accession>
<dbReference type="Pfam" id="PF00072">
    <property type="entry name" value="Response_reg"/>
    <property type="match status" value="1"/>
</dbReference>
<dbReference type="PANTHER" id="PTHR44591">
    <property type="entry name" value="STRESS RESPONSE REGULATOR PROTEIN 1"/>
    <property type="match status" value="1"/>
</dbReference>
<feature type="modified residue" description="4-aspartylphosphate" evidence="2">
    <location>
        <position position="61"/>
    </location>
</feature>